<keyword evidence="9" id="KW-0325">Glycoprotein</keyword>
<dbReference type="Gene3D" id="3.40.50.300">
    <property type="entry name" value="P-loop containing nucleotide triphosphate hydrolases"/>
    <property type="match status" value="2"/>
</dbReference>
<keyword evidence="7 11" id="KW-1133">Transmembrane helix</keyword>
<dbReference type="InterPro" id="IPR017871">
    <property type="entry name" value="ABC_transporter-like_CS"/>
</dbReference>
<evidence type="ECO:0000313" key="15">
    <source>
        <dbReference type="Proteomes" id="UP001605036"/>
    </source>
</evidence>
<sequence length="1419" mass="155146">MPRTAMKEVDQLEGMGSSFRISDDPELGKTEDHSEKLPDVQPSVPVGPSHRPTLRSTGSIGNIEKDLPPCSDSLLESFGIVRNQLDAFLGIVHSEDQGYRTSCSGDPRLSISGQFQSGRLSLGSENYRRSIDFSEQARRSVDLAEFGRRSIDYPGFDQENAAYGTVKNLEVKRASTFRRLLGYADLLDHILMILGTVGGIGDGLIQPLSYYITSGMINAFGIHGVGGASHEVFQKEVNKFAIYYVYLASGALVGSFLEVACWMLTSERQVSRLRSMYLRSILRQDEVFFDTSGANSAEVVNSVSNDTLTIQDAMSEKLGQFIANISHFLGGFAIAFVLVWRLVAVTLPLTPLLIIPGMMFGKSLAKSYSRMHKSNTEAATVAEHAISSVRTVYSFVGEQKALTAFTKKLEDTLRVGLKVGFWKGLAMGANGITFSLWGFMMWYGSTLVISNGTTGGRLLCAGLAFVNAAIAFGAALPTLTYFTEARTAAKRILSMIDRIPDIDPDDVGGKVLPKLKGKIEFRNVSFVYPSRLETPILQRFSLRVSAGQTVALVGESGSGKSTVISLIERFYDPLEGQVLIDNVNIKWLQLKWLRMQIGLVSQDPALFATTIKENILFGKEGATIEEVRAAAKAANADKFIEAFPDSYDTLVGERGIQMSGGQKQRIAIARAILKNPSILLLDEATSALDVESERIVQAALDVASVGRTTIVVAHRLSTIENADLIAVVRSGKVVELGSHKELLDITGGEYAALVSLQASKVDDDDEERKKEETLDEGARGPEVMSVPSGRSEFYRRSHSSHSMVIPQEIADDLAAQQPHVEKEKEKLQSQQEYRAPSLTRLLAMSRPDWRQALLGSVGAISYGIIQPLYAFFLANAVSVFFMTDNKSIMEAAKRNALIFVGLGVACGIANMLQHYYFADMGERLSKRVKENMLLQILTFEMGWFDREENSSGTLCSSISSEANVVRSLVGDRISLIMQTVAAIIFSCAIGLILTWRLASVMIAVNPLIILSFYAKKSLLQRTYSLTRKAQEAGSQVASEAVSHHRTIAAFASQKKVVGIFDAIQRGHRTESEKRALIAGTGLGLASFTMYAVWAFDFWWGGELVVRGQVSYTRLLECFFVLIATGKMIAVAGSMTSDLAKGANSVKAVFEILDRKTEIDSNDEKALKLDRVEGDVELRGVQFSYPARPDVIVFRNLNLRVPKGKHVAIVGQSGSGKSTVISLIERFYDPQGGQVLIDGHDLRRLHLRTLRTHIALVSQEPTLFAGTIKDNILYGKEDATEAELVEAAKAANAYSFISSLENGFQTLTGERGVQLSGGQKQRIAIARAIIKNPGVLLLDEATSALDSQSEKTVQDALDSIMVGRTTIVVAHRLSTIRNCDSIAVIQDGTITEQGNHEELLCKESGVYAALLNLQRQSSLL</sequence>
<feature type="transmembrane region" description="Helical" evidence="11">
    <location>
        <begin position="241"/>
        <end position="264"/>
    </location>
</feature>
<feature type="compositionally biased region" description="Basic and acidic residues" evidence="10">
    <location>
        <begin position="1"/>
        <end position="10"/>
    </location>
</feature>
<dbReference type="Proteomes" id="UP001605036">
    <property type="component" value="Unassembled WGS sequence"/>
</dbReference>
<feature type="transmembrane region" description="Helical" evidence="11">
    <location>
        <begin position="424"/>
        <end position="444"/>
    </location>
</feature>
<dbReference type="GO" id="GO:0005524">
    <property type="term" value="F:ATP binding"/>
    <property type="evidence" value="ECO:0007669"/>
    <property type="project" value="UniProtKB-KW"/>
</dbReference>
<organism evidence="14 15">
    <name type="scientific">Riccia fluitans</name>
    <dbReference type="NCBI Taxonomy" id="41844"/>
    <lineage>
        <taxon>Eukaryota</taxon>
        <taxon>Viridiplantae</taxon>
        <taxon>Streptophyta</taxon>
        <taxon>Embryophyta</taxon>
        <taxon>Marchantiophyta</taxon>
        <taxon>Marchantiopsida</taxon>
        <taxon>Marchantiidae</taxon>
        <taxon>Marchantiales</taxon>
        <taxon>Ricciaceae</taxon>
        <taxon>Riccia</taxon>
    </lineage>
</organism>
<feature type="domain" description="ABC transporter" evidence="12">
    <location>
        <begin position="1175"/>
        <end position="1411"/>
    </location>
</feature>
<keyword evidence="4" id="KW-0677">Repeat</keyword>
<dbReference type="SUPFAM" id="SSF52540">
    <property type="entry name" value="P-loop containing nucleoside triphosphate hydrolases"/>
    <property type="match status" value="2"/>
</dbReference>
<keyword evidence="3 11" id="KW-0812">Transmembrane</keyword>
<dbReference type="EMBL" id="JBHFFA010000002">
    <property type="protein sequence ID" value="KAL2643952.1"/>
    <property type="molecule type" value="Genomic_DNA"/>
</dbReference>
<protein>
    <submittedName>
        <fullName evidence="14">Uncharacterized protein</fullName>
    </submittedName>
</protein>
<evidence type="ECO:0000256" key="9">
    <source>
        <dbReference type="ARBA" id="ARBA00023180"/>
    </source>
</evidence>
<dbReference type="InterPro" id="IPR036640">
    <property type="entry name" value="ABC1_TM_sf"/>
</dbReference>
<feature type="transmembrane region" description="Helical" evidence="11">
    <location>
        <begin position="1075"/>
        <end position="1099"/>
    </location>
</feature>
<dbReference type="PANTHER" id="PTHR45136:SF2">
    <property type="entry name" value="ABC TRANSPORTER DOMAIN-CONTAINING PROTEIN"/>
    <property type="match status" value="1"/>
</dbReference>
<evidence type="ECO:0000256" key="3">
    <source>
        <dbReference type="ARBA" id="ARBA00022692"/>
    </source>
</evidence>
<dbReference type="SUPFAM" id="SSF90123">
    <property type="entry name" value="ABC transporter transmembrane region"/>
    <property type="match status" value="2"/>
</dbReference>
<evidence type="ECO:0000259" key="12">
    <source>
        <dbReference type="PROSITE" id="PS50893"/>
    </source>
</evidence>
<gene>
    <name evidence="14" type="ORF">R1flu_011539</name>
</gene>
<feature type="transmembrane region" description="Helical" evidence="11">
    <location>
        <begin position="896"/>
        <end position="917"/>
    </location>
</feature>
<feature type="transmembrane region" description="Helical" evidence="11">
    <location>
        <begin position="321"/>
        <end position="343"/>
    </location>
</feature>
<evidence type="ECO:0000256" key="1">
    <source>
        <dbReference type="ARBA" id="ARBA00007577"/>
    </source>
</evidence>
<reference evidence="14 15" key="1">
    <citation type="submission" date="2024-09" db="EMBL/GenBank/DDBJ databases">
        <title>Chromosome-scale assembly of Riccia fluitans.</title>
        <authorList>
            <person name="Paukszto L."/>
            <person name="Sawicki J."/>
            <person name="Karawczyk K."/>
            <person name="Piernik-Szablinska J."/>
            <person name="Szczecinska M."/>
            <person name="Mazdziarz M."/>
        </authorList>
    </citation>
    <scope>NUCLEOTIDE SEQUENCE [LARGE SCALE GENOMIC DNA]</scope>
    <source>
        <strain evidence="14">Rf_01</strain>
        <tissue evidence="14">Aerial parts of the thallus</tissue>
    </source>
</reference>
<dbReference type="InterPro" id="IPR011527">
    <property type="entry name" value="ABC1_TM_dom"/>
</dbReference>
<evidence type="ECO:0000256" key="2">
    <source>
        <dbReference type="ARBA" id="ARBA00022448"/>
    </source>
</evidence>
<dbReference type="Gene3D" id="1.20.1560.10">
    <property type="entry name" value="ABC transporter type 1, transmembrane domain"/>
    <property type="match status" value="3"/>
</dbReference>
<feature type="transmembrane region" description="Helical" evidence="11">
    <location>
        <begin position="456"/>
        <end position="482"/>
    </location>
</feature>
<evidence type="ECO:0000313" key="14">
    <source>
        <dbReference type="EMBL" id="KAL2643952.1"/>
    </source>
</evidence>
<keyword evidence="2" id="KW-0813">Transport</keyword>
<feature type="transmembrane region" description="Helical" evidence="11">
    <location>
        <begin position="852"/>
        <end position="876"/>
    </location>
</feature>
<evidence type="ECO:0000256" key="4">
    <source>
        <dbReference type="ARBA" id="ARBA00022737"/>
    </source>
</evidence>
<feature type="transmembrane region" description="Helical" evidence="11">
    <location>
        <begin position="349"/>
        <end position="365"/>
    </location>
</feature>
<feature type="compositionally biased region" description="Basic and acidic residues" evidence="10">
    <location>
        <begin position="767"/>
        <end position="779"/>
    </location>
</feature>
<keyword evidence="5" id="KW-0547">Nucleotide-binding</keyword>
<dbReference type="SMART" id="SM00382">
    <property type="entry name" value="AAA"/>
    <property type="match status" value="2"/>
</dbReference>
<evidence type="ECO:0000256" key="7">
    <source>
        <dbReference type="ARBA" id="ARBA00022989"/>
    </source>
</evidence>
<evidence type="ECO:0000256" key="6">
    <source>
        <dbReference type="ARBA" id="ARBA00022840"/>
    </source>
</evidence>
<keyword evidence="8 11" id="KW-0472">Membrane</keyword>
<dbReference type="Pfam" id="PF00664">
    <property type="entry name" value="ABC_membrane"/>
    <property type="match status" value="2"/>
</dbReference>
<dbReference type="InterPro" id="IPR027417">
    <property type="entry name" value="P-loop_NTPase"/>
</dbReference>
<proteinExistence type="inferred from homology"/>
<dbReference type="PROSITE" id="PS50893">
    <property type="entry name" value="ABC_TRANSPORTER_2"/>
    <property type="match status" value="2"/>
</dbReference>
<dbReference type="PANTHER" id="PTHR45136">
    <property type="entry name" value="ABC TRANSPORTER DOMAIN-CONTAINING PROTEIN"/>
    <property type="match status" value="1"/>
</dbReference>
<feature type="region of interest" description="Disordered" evidence="10">
    <location>
        <begin position="1"/>
        <end position="63"/>
    </location>
</feature>
<keyword evidence="15" id="KW-1185">Reference proteome</keyword>
<keyword evidence="6" id="KW-0067">ATP-binding</keyword>
<accession>A0ABD1ZCB2</accession>
<name>A0ABD1ZCB2_9MARC</name>
<dbReference type="CDD" id="cd18578">
    <property type="entry name" value="ABC_6TM_Pgp_ABCB1_D2_like"/>
    <property type="match status" value="1"/>
</dbReference>
<comment type="similarity">
    <text evidence="1">Belongs to the ABC transporter superfamily. ABCB family. Multidrug resistance exporter (TC 3.A.1.201) subfamily.</text>
</comment>
<dbReference type="InterPro" id="IPR003593">
    <property type="entry name" value="AAA+_ATPase"/>
</dbReference>
<dbReference type="CDD" id="cd03249">
    <property type="entry name" value="ABC_MTABC3_MDL1_MDL2"/>
    <property type="match status" value="2"/>
</dbReference>
<feature type="transmembrane region" description="Helical" evidence="11">
    <location>
        <begin position="973"/>
        <end position="991"/>
    </location>
</feature>
<dbReference type="Pfam" id="PF00005">
    <property type="entry name" value="ABC_tran"/>
    <property type="match status" value="2"/>
</dbReference>
<evidence type="ECO:0000256" key="5">
    <source>
        <dbReference type="ARBA" id="ARBA00022741"/>
    </source>
</evidence>
<dbReference type="PROSITE" id="PS50929">
    <property type="entry name" value="ABC_TM1F"/>
    <property type="match status" value="2"/>
</dbReference>
<feature type="transmembrane region" description="Helical" evidence="11">
    <location>
        <begin position="180"/>
        <end position="201"/>
    </location>
</feature>
<feature type="domain" description="ABC transmembrane type-1" evidence="13">
    <location>
        <begin position="853"/>
        <end position="1140"/>
    </location>
</feature>
<evidence type="ECO:0000259" key="13">
    <source>
        <dbReference type="PROSITE" id="PS50929"/>
    </source>
</evidence>
<feature type="region of interest" description="Disordered" evidence="10">
    <location>
        <begin position="761"/>
        <end position="791"/>
    </location>
</feature>
<dbReference type="FunFam" id="3.40.50.300:FF:000205">
    <property type="entry name" value="ABC transporter B family member 4"/>
    <property type="match status" value="2"/>
</dbReference>
<feature type="domain" description="ABC transmembrane type-1" evidence="13">
    <location>
        <begin position="193"/>
        <end position="484"/>
    </location>
</feature>
<dbReference type="InterPro" id="IPR003439">
    <property type="entry name" value="ABC_transporter-like_ATP-bd"/>
</dbReference>
<comment type="caution">
    <text evidence="14">The sequence shown here is derived from an EMBL/GenBank/DDBJ whole genome shotgun (WGS) entry which is preliminary data.</text>
</comment>
<evidence type="ECO:0000256" key="10">
    <source>
        <dbReference type="SAM" id="MobiDB-lite"/>
    </source>
</evidence>
<evidence type="ECO:0000256" key="8">
    <source>
        <dbReference type="ARBA" id="ARBA00023136"/>
    </source>
</evidence>
<evidence type="ECO:0000256" key="11">
    <source>
        <dbReference type="SAM" id="Phobius"/>
    </source>
</evidence>
<feature type="domain" description="ABC transporter" evidence="12">
    <location>
        <begin position="519"/>
        <end position="755"/>
    </location>
</feature>
<dbReference type="PROSITE" id="PS00211">
    <property type="entry name" value="ABC_TRANSPORTER_1"/>
    <property type="match status" value="2"/>
</dbReference>
<feature type="compositionally biased region" description="Basic and acidic residues" evidence="10">
    <location>
        <begin position="21"/>
        <end position="38"/>
    </location>
</feature>
<dbReference type="CDD" id="cd18577">
    <property type="entry name" value="ABC_6TM_Pgp_ABCB1_D1_like"/>
    <property type="match status" value="1"/>
</dbReference>